<dbReference type="InterPro" id="IPR045389">
    <property type="entry name" value="DUF6522"/>
</dbReference>
<accession>A0A419A9W1</accession>
<name>A0A419A9W1_9RHOB</name>
<proteinExistence type="predicted"/>
<dbReference type="Pfam" id="PF20132">
    <property type="entry name" value="DUF6522"/>
    <property type="match status" value="1"/>
</dbReference>
<keyword evidence="2" id="KW-1185">Reference proteome</keyword>
<comment type="caution">
    <text evidence="1">The sequence shown here is derived from an EMBL/GenBank/DDBJ whole genome shotgun (WGS) entry which is preliminary data.</text>
</comment>
<dbReference type="Proteomes" id="UP000283587">
    <property type="component" value="Unassembled WGS sequence"/>
</dbReference>
<reference evidence="2" key="1">
    <citation type="submission" date="2018-09" db="EMBL/GenBank/DDBJ databases">
        <title>Paracoccus onubensis nov. sp. a moderate halophilic bacterium isolated from Gruta de las Maravillas (Aracena, Spain).</title>
        <authorList>
            <person name="Jurado V."/>
            <person name="Gutierrez-Patricio S."/>
            <person name="Gonzalez-Pimentel J.L."/>
            <person name="Miller A.Z."/>
            <person name="Laiz L."/>
            <person name="Saiz-Jimenez C."/>
        </authorList>
    </citation>
    <scope>NUCLEOTIDE SEQUENCE [LARGE SCALE GENOMIC DNA]</scope>
    <source>
        <strain evidence="2">DSM 26381</strain>
    </source>
</reference>
<sequence>MPAIRHDDNRFEVDAAMIADGFGIDAAQVAAFMRDGRITSRCEEGIEADAGRWRLTFYLGDRALRLTVDAGGQVLSRARFAAPRRGGAQAG</sequence>
<dbReference type="AlphaFoldDB" id="A0A419A9W1"/>
<protein>
    <submittedName>
        <fullName evidence="1">Uncharacterized protein</fullName>
    </submittedName>
</protein>
<evidence type="ECO:0000313" key="1">
    <source>
        <dbReference type="EMBL" id="RJL19682.1"/>
    </source>
</evidence>
<evidence type="ECO:0000313" key="2">
    <source>
        <dbReference type="Proteomes" id="UP000283587"/>
    </source>
</evidence>
<dbReference type="OrthoDB" id="8238457at2"/>
<organism evidence="1 2">
    <name type="scientific">Paracoccus siganidrum</name>
    <dbReference type="NCBI Taxonomy" id="1276757"/>
    <lineage>
        <taxon>Bacteria</taxon>
        <taxon>Pseudomonadati</taxon>
        <taxon>Pseudomonadota</taxon>
        <taxon>Alphaproteobacteria</taxon>
        <taxon>Rhodobacterales</taxon>
        <taxon>Paracoccaceae</taxon>
        <taxon>Paracoccus</taxon>
    </lineage>
</organism>
<gene>
    <name evidence="1" type="ORF">D3P05_04490</name>
</gene>
<dbReference type="EMBL" id="QZEW01000014">
    <property type="protein sequence ID" value="RJL19682.1"/>
    <property type="molecule type" value="Genomic_DNA"/>
</dbReference>
<dbReference type="RefSeq" id="WP_119896989.1">
    <property type="nucleotide sequence ID" value="NZ_QNRC01000009.1"/>
</dbReference>